<name>A0A139AQM8_GONPJ</name>
<feature type="transmembrane region" description="Helical" evidence="1">
    <location>
        <begin position="12"/>
        <end position="28"/>
    </location>
</feature>
<evidence type="ECO:0000313" key="3">
    <source>
        <dbReference type="Proteomes" id="UP000070544"/>
    </source>
</evidence>
<keyword evidence="1" id="KW-1133">Transmembrane helix</keyword>
<dbReference type="AlphaFoldDB" id="A0A139AQM8"/>
<gene>
    <name evidence="2" type="ORF">M427DRAFT_152603</name>
</gene>
<organism evidence="2 3">
    <name type="scientific">Gonapodya prolifera (strain JEL478)</name>
    <name type="common">Monoblepharis prolifera</name>
    <dbReference type="NCBI Taxonomy" id="1344416"/>
    <lineage>
        <taxon>Eukaryota</taxon>
        <taxon>Fungi</taxon>
        <taxon>Fungi incertae sedis</taxon>
        <taxon>Chytridiomycota</taxon>
        <taxon>Chytridiomycota incertae sedis</taxon>
        <taxon>Monoblepharidomycetes</taxon>
        <taxon>Monoblepharidales</taxon>
        <taxon>Gonapodyaceae</taxon>
        <taxon>Gonapodya</taxon>
    </lineage>
</organism>
<feature type="transmembrane region" description="Helical" evidence="1">
    <location>
        <begin position="142"/>
        <end position="163"/>
    </location>
</feature>
<dbReference type="Proteomes" id="UP000070544">
    <property type="component" value="Unassembled WGS sequence"/>
</dbReference>
<feature type="transmembrane region" description="Helical" evidence="1">
    <location>
        <begin position="77"/>
        <end position="104"/>
    </location>
</feature>
<reference evidence="2 3" key="1">
    <citation type="journal article" date="2015" name="Genome Biol. Evol.">
        <title>Phylogenomic analyses indicate that early fungi evolved digesting cell walls of algal ancestors of land plants.</title>
        <authorList>
            <person name="Chang Y."/>
            <person name="Wang S."/>
            <person name="Sekimoto S."/>
            <person name="Aerts A.L."/>
            <person name="Choi C."/>
            <person name="Clum A."/>
            <person name="LaButti K.M."/>
            <person name="Lindquist E.A."/>
            <person name="Yee Ngan C."/>
            <person name="Ohm R.A."/>
            <person name="Salamov A.A."/>
            <person name="Grigoriev I.V."/>
            <person name="Spatafora J.W."/>
            <person name="Berbee M.L."/>
        </authorList>
    </citation>
    <scope>NUCLEOTIDE SEQUENCE [LARGE SCALE GENOMIC DNA]</scope>
    <source>
        <strain evidence="2 3">JEL478</strain>
    </source>
</reference>
<keyword evidence="3" id="KW-1185">Reference proteome</keyword>
<feature type="transmembrane region" description="Helical" evidence="1">
    <location>
        <begin position="169"/>
        <end position="192"/>
    </location>
</feature>
<feature type="transmembrane region" description="Helical" evidence="1">
    <location>
        <begin position="40"/>
        <end position="57"/>
    </location>
</feature>
<protein>
    <recommendedName>
        <fullName evidence="4">G-protein coupled receptors family 2 profile 2 domain-containing protein</fullName>
    </recommendedName>
</protein>
<keyword evidence="1" id="KW-0812">Transmembrane</keyword>
<sequence length="284" mass="31414">MFFTMVGYTGDYASSATIIILLFRSLVLNRGASGRDGERLALLHPFLWIVFISFSTLGSTGENPGGGDCWLKEKYGIAAWIINIGVAFVIILNLLLVLIISLALTRSRGKLGDYDATRIPKAGMLSVSQKLRDDTDTLTKRLIMYPVIIVLVSGVGILANFLATPSTPQLTLFGEMMITSGGWLSALAFFAYDTSSRKIASALLRWTYPDYVLNPDVAAAPRQYGFHAVVEPVPETALIEGEKMVWLRPILRVLARLDLGGRDAGYHAGRVSFWWNLRFVFRLM</sequence>
<dbReference type="EMBL" id="KQ965739">
    <property type="protein sequence ID" value="KXS19067.1"/>
    <property type="molecule type" value="Genomic_DNA"/>
</dbReference>
<evidence type="ECO:0008006" key="4">
    <source>
        <dbReference type="Google" id="ProtNLM"/>
    </source>
</evidence>
<evidence type="ECO:0000256" key="1">
    <source>
        <dbReference type="SAM" id="Phobius"/>
    </source>
</evidence>
<dbReference type="Gene3D" id="1.20.1070.10">
    <property type="entry name" value="Rhodopsin 7-helix transmembrane proteins"/>
    <property type="match status" value="1"/>
</dbReference>
<accession>A0A139AQM8</accession>
<evidence type="ECO:0000313" key="2">
    <source>
        <dbReference type="EMBL" id="KXS19067.1"/>
    </source>
</evidence>
<proteinExistence type="predicted"/>
<keyword evidence="1" id="KW-0472">Membrane</keyword>